<evidence type="ECO:0000256" key="2">
    <source>
        <dbReference type="SAM" id="MobiDB-lite"/>
    </source>
</evidence>
<dbReference type="GO" id="GO:0008180">
    <property type="term" value="C:COP9 signalosome"/>
    <property type="evidence" value="ECO:0007669"/>
    <property type="project" value="TreeGrafter"/>
</dbReference>
<organism evidence="3 4">
    <name type="scientific">Phaeomoniella chlamydospora</name>
    <name type="common">Phaeoacremonium chlamydosporum</name>
    <dbReference type="NCBI Taxonomy" id="158046"/>
    <lineage>
        <taxon>Eukaryota</taxon>
        <taxon>Fungi</taxon>
        <taxon>Dikarya</taxon>
        <taxon>Ascomycota</taxon>
        <taxon>Pezizomycotina</taxon>
        <taxon>Eurotiomycetes</taxon>
        <taxon>Chaetothyriomycetidae</taxon>
        <taxon>Phaeomoniellales</taxon>
        <taxon>Phaeomoniellaceae</taxon>
        <taxon>Phaeomoniella</taxon>
    </lineage>
</organism>
<feature type="compositionally biased region" description="Acidic residues" evidence="2">
    <location>
        <begin position="342"/>
        <end position="351"/>
    </location>
</feature>
<comment type="caution">
    <text evidence="3">The sequence shown here is derived from an EMBL/GenBank/DDBJ whole genome shotgun (WGS) entry which is preliminary data.</text>
</comment>
<evidence type="ECO:0000313" key="4">
    <source>
        <dbReference type="Proteomes" id="UP000053317"/>
    </source>
</evidence>
<evidence type="ECO:0000313" key="3">
    <source>
        <dbReference type="EMBL" id="KKY15436.1"/>
    </source>
</evidence>
<proteinExistence type="predicted"/>
<reference evidence="3 4" key="1">
    <citation type="submission" date="2015-05" db="EMBL/GenBank/DDBJ databases">
        <title>Distinctive expansion of gene families associated with plant cell wall degradation and secondary metabolism in the genomes of grapevine trunk pathogens.</title>
        <authorList>
            <person name="Lawrence D.P."/>
            <person name="Travadon R."/>
            <person name="Rolshausen P.E."/>
            <person name="Baumgartner K."/>
        </authorList>
    </citation>
    <scope>NUCLEOTIDE SEQUENCE [LARGE SCALE GENOMIC DNA]</scope>
    <source>
        <strain evidence="3">UCRPC4</strain>
    </source>
</reference>
<feature type="compositionally biased region" description="Basic and acidic residues" evidence="2">
    <location>
        <begin position="312"/>
        <end position="322"/>
    </location>
</feature>
<dbReference type="PANTHER" id="PTHR10758:SF1">
    <property type="entry name" value="COP9 SIGNALOSOME COMPLEX SUBUNIT 3"/>
    <property type="match status" value="1"/>
</dbReference>
<keyword evidence="1" id="KW-0963">Cytoplasm</keyword>
<dbReference type="EMBL" id="LCWF01000187">
    <property type="protein sequence ID" value="KKY15436.1"/>
    <property type="molecule type" value="Genomic_DNA"/>
</dbReference>
<accession>A0A0G2DZ89</accession>
<sequence>MESLLPQIFSFPPPSPVSDNEYDKQAKQLVKALGEAGSDVLLERTPDGQELLSLLNPSENTIAYMAVLAPKISAQQGKASQGLPATLLPDGTLYEKIVLFLEAFDPIQIRYVGSSLTALLDIVVKASEQSSQSQSLPKIIHQQTLKNIKALSRPYDVIAETFSARDPLRLQLDIEAGRQDGIWARDYNLGLISEVYKAYRQFAVLRLANTFAALPITEVAQRTSPDPTDLTETTQYISDLIVSGDLKAFISPDTPPTLRFLPSECTTKTETQLQIEIETHKAKLACLLELISNNDHLLELNKEYIEHLQRLKRSRDDEEKSAKASGAAGNGRNGQPSGLMDPFDEDVMADG</sequence>
<reference evidence="3 4" key="2">
    <citation type="submission" date="2015-05" db="EMBL/GenBank/DDBJ databases">
        <authorList>
            <person name="Morales-Cruz A."/>
            <person name="Amrine K.C."/>
            <person name="Cantu D."/>
        </authorList>
    </citation>
    <scope>NUCLEOTIDE SEQUENCE [LARGE SCALE GENOMIC DNA]</scope>
    <source>
        <strain evidence="3">UCRPC4</strain>
    </source>
</reference>
<dbReference type="Proteomes" id="UP000053317">
    <property type="component" value="Unassembled WGS sequence"/>
</dbReference>
<gene>
    <name evidence="3" type="ORF">UCRPC4_g06361</name>
</gene>
<name>A0A0G2DZ89_PHACM</name>
<dbReference type="PANTHER" id="PTHR10758">
    <property type="entry name" value="26S PROTEASOME NON-ATPASE REGULATORY SUBUNIT 3/COP9 SIGNALOSOME COMPLEX SUBUNIT 3"/>
    <property type="match status" value="1"/>
</dbReference>
<dbReference type="GO" id="GO:0006511">
    <property type="term" value="P:ubiquitin-dependent protein catabolic process"/>
    <property type="evidence" value="ECO:0007669"/>
    <property type="project" value="TreeGrafter"/>
</dbReference>
<feature type="region of interest" description="Disordered" evidence="2">
    <location>
        <begin position="312"/>
        <end position="351"/>
    </location>
</feature>
<evidence type="ECO:0000256" key="1">
    <source>
        <dbReference type="ARBA" id="ARBA00022490"/>
    </source>
</evidence>
<dbReference type="InterPro" id="IPR050756">
    <property type="entry name" value="CSN3"/>
</dbReference>
<dbReference type="AlphaFoldDB" id="A0A0G2DZ89"/>
<dbReference type="OrthoDB" id="29061at2759"/>
<protein>
    <submittedName>
        <fullName evidence="3">Putative cop9 subunit 3</fullName>
    </submittedName>
</protein>
<feature type="region of interest" description="Disordered" evidence="2">
    <location>
        <begin position="1"/>
        <end position="21"/>
    </location>
</feature>
<keyword evidence="4" id="KW-1185">Reference proteome</keyword>